<accession>A0ABY4XCI5</accession>
<gene>
    <name evidence="1" type="ORF">LHA26_18120</name>
</gene>
<protein>
    <recommendedName>
        <fullName evidence="3">PPE-repeat protein</fullName>
    </recommendedName>
</protein>
<name>A0ABY4XCI5_9SPHN</name>
<sequence length="177" mass="18350">MRFDLNPLTQEELTMGHFTKTCAAMIGLLALQTGATAATISPAGRAVTMTGTLTQDVAGQFTTVCRVTLYGTTDRLGITFDRYTGTKVSGGPLDCNSGLVLPLRLQADSSNQVTIINMTVDTRLGRCGPSNVVLPWNNATSTAGPGTAVLKGNGGQFAGKDCHASGSLTVSPAIQIK</sequence>
<evidence type="ECO:0000313" key="1">
    <source>
        <dbReference type="EMBL" id="USI74667.1"/>
    </source>
</evidence>
<dbReference type="EMBL" id="CP084931">
    <property type="protein sequence ID" value="USI74667.1"/>
    <property type="molecule type" value="Genomic_DNA"/>
</dbReference>
<dbReference type="Proteomes" id="UP001056937">
    <property type="component" value="Chromosome 2"/>
</dbReference>
<reference evidence="1" key="1">
    <citation type="journal article" date="2022" name="Toxins">
        <title>Genomic Analysis of Sphingopyxis sp. USTB-05 for Biodegrading Cyanobacterial Hepatotoxins.</title>
        <authorList>
            <person name="Liu C."/>
            <person name="Xu Q."/>
            <person name="Zhao Z."/>
            <person name="Zhang H."/>
            <person name="Liu X."/>
            <person name="Yin C."/>
            <person name="Liu Y."/>
            <person name="Yan H."/>
        </authorList>
    </citation>
    <scope>NUCLEOTIDE SEQUENCE</scope>
    <source>
        <strain evidence="1">NBD5</strain>
    </source>
</reference>
<evidence type="ECO:0000313" key="2">
    <source>
        <dbReference type="Proteomes" id="UP001056937"/>
    </source>
</evidence>
<evidence type="ECO:0008006" key="3">
    <source>
        <dbReference type="Google" id="ProtNLM"/>
    </source>
</evidence>
<dbReference type="RefSeq" id="WP_252168479.1">
    <property type="nucleotide sequence ID" value="NZ_CP084931.1"/>
</dbReference>
<keyword evidence="2" id="KW-1185">Reference proteome</keyword>
<organism evidence="1 2">
    <name type="scientific">Sphingomonas morindae</name>
    <dbReference type="NCBI Taxonomy" id="1541170"/>
    <lineage>
        <taxon>Bacteria</taxon>
        <taxon>Pseudomonadati</taxon>
        <taxon>Pseudomonadota</taxon>
        <taxon>Alphaproteobacteria</taxon>
        <taxon>Sphingomonadales</taxon>
        <taxon>Sphingomonadaceae</taxon>
        <taxon>Sphingomonas</taxon>
    </lineage>
</organism>
<proteinExistence type="predicted"/>